<comment type="similarity">
    <text evidence="3">Belongs to the class-V pyridoxal-phosphate-dependent aminotransferase family. SerC subfamily.</text>
</comment>
<comment type="catalytic activity">
    <reaction evidence="11">
        <text>O-phospho-L-serine + 2-oxoglutarate = 3-phosphooxypyruvate + L-glutamate</text>
        <dbReference type="Rhea" id="RHEA:14329"/>
        <dbReference type="ChEBI" id="CHEBI:16810"/>
        <dbReference type="ChEBI" id="CHEBI:18110"/>
        <dbReference type="ChEBI" id="CHEBI:29985"/>
        <dbReference type="ChEBI" id="CHEBI:57524"/>
        <dbReference type="EC" id="2.6.1.52"/>
    </reaction>
</comment>
<keyword evidence="7 14" id="KW-0808">Transferase</keyword>
<evidence type="ECO:0000256" key="7">
    <source>
        <dbReference type="ARBA" id="ARBA00022679"/>
    </source>
</evidence>
<dbReference type="InterPro" id="IPR015421">
    <property type="entry name" value="PyrdxlP-dep_Trfase_major"/>
</dbReference>
<dbReference type="KEGG" id="ela:UCREL1_404"/>
<dbReference type="Pfam" id="PF00266">
    <property type="entry name" value="Aminotran_5"/>
    <property type="match status" value="2"/>
</dbReference>
<dbReference type="STRING" id="1287681.M7T6S6"/>
<reference evidence="15" key="1">
    <citation type="journal article" date="2013" name="Genome Announc.">
        <title>Draft genome sequence of the grapevine dieback fungus Eutypa lata UCR-EL1.</title>
        <authorList>
            <person name="Blanco-Ulate B."/>
            <person name="Rolshausen P.E."/>
            <person name="Cantu D."/>
        </authorList>
    </citation>
    <scope>NUCLEOTIDE SEQUENCE [LARGE SCALE GENOMIC DNA]</scope>
    <source>
        <strain evidence="15">UCR-EL1</strain>
    </source>
</reference>
<comment type="pathway">
    <text evidence="2">Amino-acid biosynthesis; L-serine biosynthesis; L-serine from 3-phospho-D-glycerate: step 2/3.</text>
</comment>
<evidence type="ECO:0000256" key="4">
    <source>
        <dbReference type="ARBA" id="ARBA00013030"/>
    </source>
</evidence>
<dbReference type="GO" id="GO:0005737">
    <property type="term" value="C:cytoplasm"/>
    <property type="evidence" value="ECO:0007669"/>
    <property type="project" value="TreeGrafter"/>
</dbReference>
<accession>M7T6S6</accession>
<protein>
    <recommendedName>
        <fullName evidence="4">phosphoserine transaminase</fullName>
        <ecNumber evidence="4">2.6.1.52</ecNumber>
    </recommendedName>
</protein>
<dbReference type="AlphaFoldDB" id="M7T6S6"/>
<dbReference type="GO" id="GO:0004648">
    <property type="term" value="F:O-phospho-L-serine:2-oxoglutarate aminotransferase activity"/>
    <property type="evidence" value="ECO:0007669"/>
    <property type="project" value="UniProtKB-EC"/>
</dbReference>
<feature type="domain" description="Aminotransferase class V" evidence="13">
    <location>
        <begin position="9"/>
        <end position="104"/>
    </location>
</feature>
<dbReference type="GO" id="GO:0030170">
    <property type="term" value="F:pyridoxal phosphate binding"/>
    <property type="evidence" value="ECO:0007669"/>
    <property type="project" value="TreeGrafter"/>
</dbReference>
<dbReference type="NCBIfam" id="NF003764">
    <property type="entry name" value="PRK05355.1"/>
    <property type="match status" value="1"/>
</dbReference>
<evidence type="ECO:0000256" key="10">
    <source>
        <dbReference type="ARBA" id="ARBA00047630"/>
    </source>
</evidence>
<dbReference type="GO" id="GO:0009113">
    <property type="term" value="P:purine nucleobase biosynthetic process"/>
    <property type="evidence" value="ECO:0007669"/>
    <property type="project" value="EnsemblFungi"/>
</dbReference>
<dbReference type="InterPro" id="IPR015422">
    <property type="entry name" value="PyrdxlP-dep_Trfase_small"/>
</dbReference>
<dbReference type="UniPathway" id="UPA00135">
    <property type="reaction ID" value="UER00197"/>
</dbReference>
<evidence type="ECO:0000259" key="13">
    <source>
        <dbReference type="Pfam" id="PF00266"/>
    </source>
</evidence>
<dbReference type="PROSITE" id="PS00595">
    <property type="entry name" value="AA_TRANSFER_CLASS_5"/>
    <property type="match status" value="1"/>
</dbReference>
<dbReference type="SUPFAM" id="SSF53383">
    <property type="entry name" value="PLP-dependent transferases"/>
    <property type="match status" value="1"/>
</dbReference>
<dbReference type="eggNOG" id="KOG2790">
    <property type="taxonomic scope" value="Eukaryota"/>
</dbReference>
<dbReference type="FunFam" id="3.40.640.10:FF:000082">
    <property type="entry name" value="Phosphoserine aminotransferase"/>
    <property type="match status" value="1"/>
</dbReference>
<dbReference type="HOGENOM" id="CLU_034866_0_0_1"/>
<dbReference type="Gene3D" id="3.90.1150.10">
    <property type="entry name" value="Aspartate Aminotransferase, domain 1"/>
    <property type="match status" value="1"/>
</dbReference>
<evidence type="ECO:0000256" key="9">
    <source>
        <dbReference type="ARBA" id="ARBA00023299"/>
    </source>
</evidence>
<evidence type="ECO:0000313" key="14">
    <source>
        <dbReference type="EMBL" id="EMR72578.1"/>
    </source>
</evidence>
<dbReference type="InterPro" id="IPR000192">
    <property type="entry name" value="Aminotrans_V_dom"/>
</dbReference>
<dbReference type="InterPro" id="IPR020578">
    <property type="entry name" value="Aminotrans_V_PyrdxlP_BS"/>
</dbReference>
<dbReference type="HAMAP" id="MF_00160">
    <property type="entry name" value="SerC_aminotrans_5"/>
    <property type="match status" value="1"/>
</dbReference>
<keyword evidence="6" id="KW-0028">Amino-acid biosynthesis</keyword>
<evidence type="ECO:0000313" key="15">
    <source>
        <dbReference type="Proteomes" id="UP000012174"/>
    </source>
</evidence>
<name>M7T6S6_EUTLA</name>
<organism evidence="14 15">
    <name type="scientific">Eutypa lata (strain UCR-EL1)</name>
    <name type="common">Grapevine dieback disease fungus</name>
    <name type="synonym">Eutypa armeniacae</name>
    <dbReference type="NCBI Taxonomy" id="1287681"/>
    <lineage>
        <taxon>Eukaryota</taxon>
        <taxon>Fungi</taxon>
        <taxon>Dikarya</taxon>
        <taxon>Ascomycota</taxon>
        <taxon>Pezizomycotina</taxon>
        <taxon>Sordariomycetes</taxon>
        <taxon>Xylariomycetidae</taxon>
        <taxon>Xylariales</taxon>
        <taxon>Diatrypaceae</taxon>
        <taxon>Eutypa</taxon>
    </lineage>
</organism>
<sequence>MPAREDITYFGAGPAALPTEVLQQAAQALVNFESTGLGIAEHSHRSQHAAKILKDAKINLAMFFDIPDNYDILFMQGGGSGEFSAVVYNMVGAWVTRKKNEILVLLGAKSEEDADQDELVAKLKQAVDDELKLDYIITGSWSLKAYQEASRLLGSKYTNVVTDSRTLNNGKFGKIADESTWNLSPDPAFVYYCDNETVDGVEFPKYPEILAPDEDGSGPIVVADMSSNILSRRVPVGNFGLIFFGAQKNLGPAGVTVAIIKENFLPPVSPQPSPELMRKLGLPIPPVILSYETIAKNNSLYNTLSIFDVYIIGQVLKRLLITFPNHIDGQERIATQKAEIIYAALEEHPDTYRVVPEKASRSRMNICFRVTVTEDIETSEAEFLRIAEQRGLTGLKGHRSVGGIRASNYNSISLEGAMRLAAFLREFANAVAVEVAGEGEGEGDGKGRVEVAVEVDVEAGVEAAVKNELEVQWWW</sequence>
<keyword evidence="15" id="KW-1185">Reference proteome</keyword>
<proteinExistence type="inferred from homology"/>
<dbReference type="OMA" id="AFVYFCD"/>
<dbReference type="PANTHER" id="PTHR43247">
    <property type="entry name" value="PHOSPHOSERINE AMINOTRANSFERASE"/>
    <property type="match status" value="1"/>
</dbReference>
<dbReference type="InterPro" id="IPR015424">
    <property type="entry name" value="PyrdxlP-dep_Trfase"/>
</dbReference>
<keyword evidence="9" id="KW-0718">Serine biosynthesis</keyword>
<dbReference type="Gene3D" id="3.40.640.10">
    <property type="entry name" value="Type I PLP-dependent aspartate aminotransferase-like (Major domain)"/>
    <property type="match status" value="1"/>
</dbReference>
<evidence type="ECO:0000256" key="2">
    <source>
        <dbReference type="ARBA" id="ARBA00005099"/>
    </source>
</evidence>
<dbReference type="FunFam" id="3.90.1150.10:FF:000006">
    <property type="entry name" value="Phosphoserine aminotransferase"/>
    <property type="match status" value="1"/>
</dbReference>
<evidence type="ECO:0000256" key="6">
    <source>
        <dbReference type="ARBA" id="ARBA00022605"/>
    </source>
</evidence>
<keyword evidence="8" id="KW-0663">Pyridoxal phosphate</keyword>
<evidence type="ECO:0000256" key="12">
    <source>
        <dbReference type="RuleBase" id="RU004504"/>
    </source>
</evidence>
<evidence type="ECO:0000256" key="11">
    <source>
        <dbReference type="ARBA" id="ARBA00049007"/>
    </source>
</evidence>
<dbReference type="EMBL" id="KB705436">
    <property type="protein sequence ID" value="EMR72578.1"/>
    <property type="molecule type" value="Genomic_DNA"/>
</dbReference>
<evidence type="ECO:0000256" key="1">
    <source>
        <dbReference type="ARBA" id="ARBA00001933"/>
    </source>
</evidence>
<dbReference type="GO" id="GO:0006564">
    <property type="term" value="P:L-serine biosynthetic process"/>
    <property type="evidence" value="ECO:0007669"/>
    <property type="project" value="UniProtKB-KW"/>
</dbReference>
<evidence type="ECO:0000256" key="3">
    <source>
        <dbReference type="ARBA" id="ARBA00006904"/>
    </source>
</evidence>
<comment type="cofactor">
    <cofactor evidence="1 12">
        <name>pyridoxal 5'-phosphate</name>
        <dbReference type="ChEBI" id="CHEBI:597326"/>
    </cofactor>
</comment>
<evidence type="ECO:0000256" key="8">
    <source>
        <dbReference type="ARBA" id="ARBA00022898"/>
    </source>
</evidence>
<dbReference type="OrthoDB" id="1703350at2759"/>
<dbReference type="EC" id="2.6.1.52" evidence="4"/>
<dbReference type="PANTHER" id="PTHR43247:SF1">
    <property type="entry name" value="PHOSPHOSERINE AMINOTRANSFERASE"/>
    <property type="match status" value="1"/>
</dbReference>
<comment type="catalytic activity">
    <reaction evidence="10">
        <text>4-(phosphooxy)-L-threonine + 2-oxoglutarate = (R)-3-hydroxy-2-oxo-4-phosphooxybutanoate + L-glutamate</text>
        <dbReference type="Rhea" id="RHEA:16573"/>
        <dbReference type="ChEBI" id="CHEBI:16810"/>
        <dbReference type="ChEBI" id="CHEBI:29985"/>
        <dbReference type="ChEBI" id="CHEBI:58452"/>
        <dbReference type="ChEBI" id="CHEBI:58538"/>
        <dbReference type="EC" id="2.6.1.52"/>
    </reaction>
</comment>
<gene>
    <name evidence="14" type="ORF">UCREL1_404</name>
</gene>
<dbReference type="Proteomes" id="UP000012174">
    <property type="component" value="Unassembled WGS sequence"/>
</dbReference>
<keyword evidence="5 14" id="KW-0032">Aminotransferase</keyword>
<dbReference type="InterPro" id="IPR022278">
    <property type="entry name" value="Pser_aminoTfrase"/>
</dbReference>
<evidence type="ECO:0000256" key="5">
    <source>
        <dbReference type="ARBA" id="ARBA00022576"/>
    </source>
</evidence>
<feature type="domain" description="Aminotransferase class V" evidence="13">
    <location>
        <begin position="167"/>
        <end position="391"/>
    </location>
</feature>